<protein>
    <recommendedName>
        <fullName evidence="2">Nucleoside-diphosphate sugar epimerase</fullName>
    </recommendedName>
</protein>
<accession>A0A381VLC2</accession>
<dbReference type="Pfam" id="PF06258">
    <property type="entry name" value="Mito_fiss_Elm1"/>
    <property type="match status" value="1"/>
</dbReference>
<evidence type="ECO:0000313" key="1">
    <source>
        <dbReference type="EMBL" id="SVA40851.1"/>
    </source>
</evidence>
<reference evidence="1" key="1">
    <citation type="submission" date="2018-05" db="EMBL/GenBank/DDBJ databases">
        <authorList>
            <person name="Lanie J.A."/>
            <person name="Ng W.-L."/>
            <person name="Kazmierczak K.M."/>
            <person name="Andrzejewski T.M."/>
            <person name="Davidsen T.M."/>
            <person name="Wayne K.J."/>
            <person name="Tettelin H."/>
            <person name="Glass J.I."/>
            <person name="Rusch D."/>
            <person name="Podicherti R."/>
            <person name="Tsui H.-C.T."/>
            <person name="Winkler M.E."/>
        </authorList>
    </citation>
    <scope>NUCLEOTIDE SEQUENCE</scope>
</reference>
<dbReference type="PANTHER" id="PTHR33986">
    <property type="entry name" value="OS02G0535700 PROTEIN"/>
    <property type="match status" value="1"/>
</dbReference>
<dbReference type="SUPFAM" id="SSF53756">
    <property type="entry name" value="UDP-Glycosyltransferase/glycogen phosphorylase"/>
    <property type="match status" value="1"/>
</dbReference>
<dbReference type="AlphaFoldDB" id="A0A381VLC2"/>
<dbReference type="InterPro" id="IPR009367">
    <property type="entry name" value="Elm1-like"/>
</dbReference>
<dbReference type="EMBL" id="UINC01009094">
    <property type="protein sequence ID" value="SVA40851.1"/>
    <property type="molecule type" value="Genomic_DNA"/>
</dbReference>
<gene>
    <name evidence="1" type="ORF">METZ01_LOCUS93705</name>
</gene>
<evidence type="ECO:0008006" key="2">
    <source>
        <dbReference type="Google" id="ProtNLM"/>
    </source>
</evidence>
<sequence length="323" mass="37214">MEKFNKDIRAWCVTDGSAGMNSQVKGLAEAMKINYELRSIDLRFPWSVLPVGILPIFPSIFKNLGRINLSDTPDFLITCGRQSVYFSLYLKRKLGKKIFNIHIQNPKVNLNEFDLIIAPTHDNLTSSNVINADLAINQINPEIINSNIELFKKDFSNIDEPICCVLIGGKSRNYIFDKNALEDLTFELKNIQSNNKLKLIILSSRRTDQFIINHLNHEFGDSHIAWNENNNPYIALLGISKFIICTSDSVSMISEAIYSRKSVFIYRLKSSKNNNRIEDFINFVIDKGFVKLIPNLIEEFAHNYKNETEEVARRIHQMYTDLR</sequence>
<organism evidence="1">
    <name type="scientific">marine metagenome</name>
    <dbReference type="NCBI Taxonomy" id="408172"/>
    <lineage>
        <taxon>unclassified sequences</taxon>
        <taxon>metagenomes</taxon>
        <taxon>ecological metagenomes</taxon>
    </lineage>
</organism>
<proteinExistence type="predicted"/>
<dbReference type="PANTHER" id="PTHR33986:SF15">
    <property type="entry name" value="MITOCHONDRIAL FISSION PROTEIN ELM1"/>
    <property type="match status" value="1"/>
</dbReference>
<name>A0A381VLC2_9ZZZZ</name>